<dbReference type="SUPFAM" id="SSF47072">
    <property type="entry name" value="Cysteine alpha-hairpin motif"/>
    <property type="match status" value="1"/>
</dbReference>
<dbReference type="InterPro" id="IPR033620">
    <property type="entry name" value="Ribosomal_mS37_met"/>
</dbReference>
<keyword evidence="1" id="KW-1015">Disulfide bond</keyword>
<dbReference type="InterPro" id="IPR009069">
    <property type="entry name" value="Cys_alpha_HP_mot_SF"/>
</dbReference>
<feature type="domain" description="CHCH" evidence="2">
    <location>
        <begin position="45"/>
        <end position="78"/>
    </location>
</feature>
<accession>U5EG08</accession>
<proteinExistence type="evidence at transcript level"/>
<name>U5EG08_9DIPT</name>
<evidence type="ECO:0000259" key="2">
    <source>
        <dbReference type="Pfam" id="PF06747"/>
    </source>
</evidence>
<protein>
    <recommendedName>
        <fullName evidence="2">CHCH domain-containing protein</fullName>
    </recommendedName>
</protein>
<organism evidence="3">
    <name type="scientific">Corethrella appendiculata</name>
    <dbReference type="NCBI Taxonomy" id="1370023"/>
    <lineage>
        <taxon>Eukaryota</taxon>
        <taxon>Metazoa</taxon>
        <taxon>Ecdysozoa</taxon>
        <taxon>Arthropoda</taxon>
        <taxon>Hexapoda</taxon>
        <taxon>Insecta</taxon>
        <taxon>Pterygota</taxon>
        <taxon>Neoptera</taxon>
        <taxon>Endopterygota</taxon>
        <taxon>Diptera</taxon>
        <taxon>Nematocera</taxon>
        <taxon>Culicoidea</taxon>
        <taxon>Chaoboridae</taxon>
        <taxon>Corethrella</taxon>
    </lineage>
</organism>
<sequence>MRGTPTLLKARSFQSEKIVPFQEILPLALKGKVSGKVDKAANVACLQEMAVLFACLKKNEFDESLCPKEISTFKNCYQIFVDSESAKKVIQQKNIIAPGRDLNSRQLNKYLKNYPNVKDKKY</sequence>
<dbReference type="GO" id="GO:0003723">
    <property type="term" value="F:RNA binding"/>
    <property type="evidence" value="ECO:0007669"/>
    <property type="project" value="TreeGrafter"/>
</dbReference>
<dbReference type="InterPro" id="IPR010625">
    <property type="entry name" value="CHCH"/>
</dbReference>
<dbReference type="Pfam" id="PF06747">
    <property type="entry name" value="CHCH"/>
    <property type="match status" value="1"/>
</dbReference>
<dbReference type="PANTHER" id="PTHR31278:SF2">
    <property type="entry name" value="SMALL RIBOSOMAL SUBUNIT PROTEIN MS37"/>
    <property type="match status" value="1"/>
</dbReference>
<dbReference type="GO" id="GO:0005654">
    <property type="term" value="C:nucleoplasm"/>
    <property type="evidence" value="ECO:0007669"/>
    <property type="project" value="TreeGrafter"/>
</dbReference>
<evidence type="ECO:0000313" key="3">
    <source>
        <dbReference type="EMBL" id="JAB56220.1"/>
    </source>
</evidence>
<dbReference type="AlphaFoldDB" id="U5EG08"/>
<reference evidence="3" key="1">
    <citation type="journal article" date="2014" name="Insect Biochem. Mol. Biol.">
        <title>An insight into the sialome of the frog biting fly, Corethrella appendiculata.</title>
        <authorList>
            <person name="Ribeiro J.M.C."/>
            <person name="Chagas A.C."/>
            <person name="Pham V.M."/>
            <person name="Lounibos L.P."/>
            <person name="Calvo E."/>
        </authorList>
    </citation>
    <scope>NUCLEOTIDE SEQUENCE</scope>
    <source>
        <tissue evidence="3">Salivary glands</tissue>
    </source>
</reference>
<dbReference type="GO" id="GO:0005761">
    <property type="term" value="C:mitochondrial ribosome"/>
    <property type="evidence" value="ECO:0007669"/>
    <property type="project" value="InterPro"/>
</dbReference>
<dbReference type="GO" id="GO:0032543">
    <property type="term" value="P:mitochondrial translation"/>
    <property type="evidence" value="ECO:0007669"/>
    <property type="project" value="InterPro"/>
</dbReference>
<dbReference type="EMBL" id="GANO01003651">
    <property type="protein sequence ID" value="JAB56220.1"/>
    <property type="molecule type" value="mRNA"/>
</dbReference>
<evidence type="ECO:0000256" key="1">
    <source>
        <dbReference type="ARBA" id="ARBA00023157"/>
    </source>
</evidence>
<dbReference type="PANTHER" id="PTHR31278">
    <property type="entry name" value="CHCHD1"/>
    <property type="match status" value="1"/>
</dbReference>